<accession>A0A2A9EX42</accession>
<sequence>MTDASIGATSDDAGPGTAYSDARTAMVDLTFTPEQADSSMVDGEAVSWSVLLVEQDSRWVAFDMGVG</sequence>
<dbReference type="Proteomes" id="UP000224130">
    <property type="component" value="Unassembled WGS sequence"/>
</dbReference>
<evidence type="ECO:0000313" key="2">
    <source>
        <dbReference type="Proteomes" id="UP000224130"/>
    </source>
</evidence>
<reference evidence="1 2" key="1">
    <citation type="submission" date="2017-10" db="EMBL/GenBank/DDBJ databases">
        <title>Sequencing the genomes of 1000 actinobacteria strains.</title>
        <authorList>
            <person name="Klenk H.-P."/>
        </authorList>
    </citation>
    <scope>NUCLEOTIDE SEQUENCE [LARGE SCALE GENOMIC DNA]</scope>
    <source>
        <strain evidence="1 2">DSM 21863</strain>
    </source>
</reference>
<keyword evidence="2" id="KW-1185">Reference proteome</keyword>
<evidence type="ECO:0000313" key="1">
    <source>
        <dbReference type="EMBL" id="PFG42882.1"/>
    </source>
</evidence>
<comment type="caution">
    <text evidence="1">The sequence shown here is derived from an EMBL/GenBank/DDBJ whole genome shotgun (WGS) entry which is preliminary data.</text>
</comment>
<dbReference type="EMBL" id="PDJJ01000001">
    <property type="protein sequence ID" value="PFG42882.1"/>
    <property type="molecule type" value="Genomic_DNA"/>
</dbReference>
<protein>
    <submittedName>
        <fullName evidence="1">Uncharacterized protein</fullName>
    </submittedName>
</protein>
<organism evidence="1 2">
    <name type="scientific">Isoptericola jiangsuensis</name>
    <dbReference type="NCBI Taxonomy" id="548579"/>
    <lineage>
        <taxon>Bacteria</taxon>
        <taxon>Bacillati</taxon>
        <taxon>Actinomycetota</taxon>
        <taxon>Actinomycetes</taxon>
        <taxon>Micrococcales</taxon>
        <taxon>Promicromonosporaceae</taxon>
        <taxon>Isoptericola</taxon>
    </lineage>
</organism>
<gene>
    <name evidence="1" type="ORF">ATJ88_1555</name>
</gene>
<name>A0A2A9EX42_9MICO</name>
<proteinExistence type="predicted"/>
<dbReference type="AlphaFoldDB" id="A0A2A9EX42"/>